<evidence type="ECO:0000313" key="4">
    <source>
        <dbReference type="EMBL" id="KIT15389.1"/>
    </source>
</evidence>
<keyword evidence="2" id="KW-0964">Secreted</keyword>
<dbReference type="PANTHER" id="PTHR38340:SF1">
    <property type="entry name" value="S-LAYER PROTEIN"/>
    <property type="match status" value="1"/>
</dbReference>
<evidence type="ECO:0000256" key="2">
    <source>
        <dbReference type="ARBA" id="ARBA00022525"/>
    </source>
</evidence>
<dbReference type="SUPFAM" id="SSF51120">
    <property type="entry name" value="beta-Roll"/>
    <property type="match status" value="3"/>
</dbReference>
<dbReference type="GO" id="GO:0005576">
    <property type="term" value="C:extracellular region"/>
    <property type="evidence" value="ECO:0007669"/>
    <property type="project" value="UniProtKB-SubCell"/>
</dbReference>
<dbReference type="Gene3D" id="2.150.10.10">
    <property type="entry name" value="Serralysin-like metalloprotease, C-terminal"/>
    <property type="match status" value="3"/>
</dbReference>
<feature type="region of interest" description="Disordered" evidence="3">
    <location>
        <begin position="1"/>
        <end position="94"/>
    </location>
</feature>
<dbReference type="InterPro" id="IPR050557">
    <property type="entry name" value="RTX_toxin/Mannuronan_C5-epim"/>
</dbReference>
<dbReference type="PATRIC" id="fig|935700.4.peg.2923"/>
<reference evidence="4 5" key="1">
    <citation type="submission" date="2015-02" db="EMBL/GenBank/DDBJ databases">
        <title>Genome Sequence of Jannaschia aquimarina DSM28248, a member of the Roseobacter clade.</title>
        <authorList>
            <person name="Voget S."/>
            <person name="Daniel R."/>
        </authorList>
    </citation>
    <scope>NUCLEOTIDE SEQUENCE [LARGE SCALE GENOMIC DNA]</scope>
    <source>
        <strain evidence="4 5">GSW-M26</strain>
    </source>
</reference>
<dbReference type="PANTHER" id="PTHR38340">
    <property type="entry name" value="S-LAYER PROTEIN"/>
    <property type="match status" value="1"/>
</dbReference>
<name>A0A0D1ECE7_9RHOB</name>
<comment type="caution">
    <text evidence="4">The sequence shown here is derived from an EMBL/GenBank/DDBJ whole genome shotgun (WGS) entry which is preliminary data.</text>
</comment>
<dbReference type="EMBL" id="JYFE01000050">
    <property type="protein sequence ID" value="KIT15389.1"/>
    <property type="molecule type" value="Genomic_DNA"/>
</dbReference>
<dbReference type="AlphaFoldDB" id="A0A0D1ECE7"/>
<evidence type="ECO:0000256" key="3">
    <source>
        <dbReference type="SAM" id="MobiDB-lite"/>
    </source>
</evidence>
<gene>
    <name evidence="4" type="primary">hlyA_5</name>
    <name evidence="4" type="ORF">jaqu_28220</name>
</gene>
<dbReference type="GO" id="GO:0005509">
    <property type="term" value="F:calcium ion binding"/>
    <property type="evidence" value="ECO:0007669"/>
    <property type="project" value="InterPro"/>
</dbReference>
<accession>A0A0D1ECE7</accession>
<evidence type="ECO:0000313" key="5">
    <source>
        <dbReference type="Proteomes" id="UP000032232"/>
    </source>
</evidence>
<dbReference type="Pfam" id="PF00353">
    <property type="entry name" value="HemolysinCabind"/>
    <property type="match status" value="7"/>
</dbReference>
<feature type="compositionally biased region" description="Gly residues" evidence="3">
    <location>
        <begin position="47"/>
        <end position="59"/>
    </location>
</feature>
<feature type="compositionally biased region" description="Low complexity" evidence="3">
    <location>
        <begin position="74"/>
        <end position="90"/>
    </location>
</feature>
<protein>
    <submittedName>
        <fullName evidence="4">HlyA_5 protein</fullName>
    </submittedName>
</protein>
<dbReference type="InterPro" id="IPR018511">
    <property type="entry name" value="Hemolysin-typ_Ca-bd_CS"/>
</dbReference>
<dbReference type="PRINTS" id="PR00313">
    <property type="entry name" value="CABNDNGRPT"/>
</dbReference>
<dbReference type="STRING" id="935700.jaqu_28220"/>
<feature type="compositionally biased region" description="Acidic residues" evidence="3">
    <location>
        <begin position="19"/>
        <end position="28"/>
    </location>
</feature>
<organism evidence="4 5">
    <name type="scientific">Jannaschia aquimarina</name>
    <dbReference type="NCBI Taxonomy" id="935700"/>
    <lineage>
        <taxon>Bacteria</taxon>
        <taxon>Pseudomonadati</taxon>
        <taxon>Pseudomonadota</taxon>
        <taxon>Alphaproteobacteria</taxon>
        <taxon>Rhodobacterales</taxon>
        <taxon>Roseobacteraceae</taxon>
        <taxon>Jannaschia</taxon>
    </lineage>
</organism>
<evidence type="ECO:0000256" key="1">
    <source>
        <dbReference type="ARBA" id="ARBA00004613"/>
    </source>
</evidence>
<dbReference type="PROSITE" id="PS00330">
    <property type="entry name" value="HEMOLYSIN_CALCIUM"/>
    <property type="match status" value="3"/>
</dbReference>
<sequence>MLGGTGNDTIDGDGRDIDPAEAGDDTLDGGEGIDVLRGNGGDDSLSGGAGSDGLLGGTGEDTLDGGAGDDLIDGLRAGATTTGPDGAGDVLDGGDGDDSILAGAGDVVTGGDGADLIQIGAGDVLTNGPAVIADYEDGTDIIEIAFDGDDPLAITVADEGDDAIVSIDGIRSVVVQGGAGLQAGNVRVTTEELESFADATAFERVLTGSEDDDRIEGTAGADLIDGGDGDDEINAFRGSDTVVGGAGDDDLNGQRGDDLLEGAFNATVYAGASGSSGADLIEGAAGDDTLIGGGGDTMTGGIGSDLFRVVVAEDGLATITDWNTGSRADIVEIGIPEGQDATLPVTVQMDGEDSVILYGGEAVARVAAARIDAADVLVRTVSGSAVT</sequence>
<dbReference type="InterPro" id="IPR001343">
    <property type="entry name" value="Hemolysn_Ca-bd"/>
</dbReference>
<dbReference type="InterPro" id="IPR011049">
    <property type="entry name" value="Serralysin-like_metalloprot_C"/>
</dbReference>
<comment type="subcellular location">
    <subcellularLocation>
        <location evidence="1">Secreted</location>
    </subcellularLocation>
</comment>
<dbReference type="RefSeq" id="WP_052500977.1">
    <property type="nucleotide sequence ID" value="NZ_FZPF01000008.1"/>
</dbReference>
<proteinExistence type="predicted"/>
<dbReference type="Proteomes" id="UP000032232">
    <property type="component" value="Unassembled WGS sequence"/>
</dbReference>
<keyword evidence="5" id="KW-1185">Reference proteome</keyword>